<evidence type="ECO:0000313" key="1">
    <source>
        <dbReference type="EMBL" id="MDQ0542729.1"/>
    </source>
</evidence>
<evidence type="ECO:0008006" key="3">
    <source>
        <dbReference type="Google" id="ProtNLM"/>
    </source>
</evidence>
<dbReference type="EMBL" id="JAUSWL010000002">
    <property type="protein sequence ID" value="MDQ0542729.1"/>
    <property type="molecule type" value="Genomic_DNA"/>
</dbReference>
<name>A0AAJ1WTJ5_9HYPH</name>
<protein>
    <recommendedName>
        <fullName evidence="3">TniQ protein</fullName>
    </recommendedName>
</protein>
<organism evidence="1 2">
    <name type="scientific">Methylobacterium brachiatum</name>
    <dbReference type="NCBI Taxonomy" id="269660"/>
    <lineage>
        <taxon>Bacteria</taxon>
        <taxon>Pseudomonadati</taxon>
        <taxon>Pseudomonadota</taxon>
        <taxon>Alphaproteobacteria</taxon>
        <taxon>Hyphomicrobiales</taxon>
        <taxon>Methylobacteriaceae</taxon>
        <taxon>Methylobacterium</taxon>
    </lineage>
</organism>
<reference evidence="1" key="1">
    <citation type="submission" date="2023-07" db="EMBL/GenBank/DDBJ databases">
        <title>Genomic Encyclopedia of Type Strains, Phase IV (KMG-IV): sequencing the most valuable type-strain genomes for metagenomic binning, comparative biology and taxonomic classification.</title>
        <authorList>
            <person name="Goeker M."/>
        </authorList>
    </citation>
    <scope>NUCLEOTIDE SEQUENCE</scope>
    <source>
        <strain evidence="1">DSM 19569</strain>
    </source>
</reference>
<sequence>MSDVPPSAARLRRTVQAQPGEDLRSVVVRYARIKRISVEMLLRFGLQVDANSLASVPLRRYQLETFADLAGLELQKLANDAFAEGKNGFELFGQDAGLDVIEPHRRRVAPGMLKSDGIPWIRAHWQVACLPCDPDTGECFVQICPTCQKSLSWVGIESVYLCQNCAIDLRMVAPRYASERKQELAKLMVGVLRRDANALTQLPAIIAHSTAREQLAFFSVLASLSFIVAGRILPHGAFATFRGLELALEYPSCLDGIIADIVRSHEECSIKLGWFAAFMEVRCRVKLLPSGKLKRSMERRIFRIMGIDEKNYMVVRRVRPDFSSESWRSISFKYQSFLRGVPANREPESLPVGVIDMPGPFQS</sequence>
<proteinExistence type="predicted"/>
<dbReference type="RefSeq" id="WP_139239620.1">
    <property type="nucleotide sequence ID" value="NZ_JAJALK010000003.1"/>
</dbReference>
<accession>A0AAJ1WTJ5</accession>
<dbReference type="AlphaFoldDB" id="A0AAJ1WTJ5"/>
<gene>
    <name evidence="1" type="ORF">QO001_001647</name>
</gene>
<evidence type="ECO:0000313" key="2">
    <source>
        <dbReference type="Proteomes" id="UP001223420"/>
    </source>
</evidence>
<comment type="caution">
    <text evidence="1">The sequence shown here is derived from an EMBL/GenBank/DDBJ whole genome shotgun (WGS) entry which is preliminary data.</text>
</comment>
<dbReference type="Proteomes" id="UP001223420">
    <property type="component" value="Unassembled WGS sequence"/>
</dbReference>